<name>C5M184_PERM5</name>
<feature type="signal peptide" evidence="1">
    <location>
        <begin position="1"/>
        <end position="20"/>
    </location>
</feature>
<gene>
    <name evidence="2" type="ORF">Pmar_PMAR024800</name>
</gene>
<organism evidence="3">
    <name type="scientific">Perkinsus marinus (strain ATCC 50983 / TXsc)</name>
    <dbReference type="NCBI Taxonomy" id="423536"/>
    <lineage>
        <taxon>Eukaryota</taxon>
        <taxon>Sar</taxon>
        <taxon>Alveolata</taxon>
        <taxon>Perkinsozoa</taxon>
        <taxon>Perkinsea</taxon>
        <taxon>Perkinsida</taxon>
        <taxon>Perkinsidae</taxon>
        <taxon>Perkinsus</taxon>
    </lineage>
</organism>
<evidence type="ECO:0000313" key="2">
    <source>
        <dbReference type="EMBL" id="EEQ97314.1"/>
    </source>
</evidence>
<evidence type="ECO:0000256" key="1">
    <source>
        <dbReference type="SAM" id="SignalP"/>
    </source>
</evidence>
<dbReference type="EMBL" id="GG687290">
    <property type="protein sequence ID" value="EEQ97314.1"/>
    <property type="molecule type" value="Genomic_DNA"/>
</dbReference>
<evidence type="ECO:0000313" key="3">
    <source>
        <dbReference type="Proteomes" id="UP000007800"/>
    </source>
</evidence>
<evidence type="ECO:0008006" key="4">
    <source>
        <dbReference type="Google" id="ProtNLM"/>
    </source>
</evidence>
<proteinExistence type="predicted"/>
<dbReference type="GeneID" id="9054539"/>
<reference evidence="2 3" key="1">
    <citation type="submission" date="2008-07" db="EMBL/GenBank/DDBJ databases">
        <authorList>
            <person name="El-Sayed N."/>
            <person name="Caler E."/>
            <person name="Inman J."/>
            <person name="Amedeo P."/>
            <person name="Hass B."/>
            <person name="Wortman J."/>
        </authorList>
    </citation>
    <scope>NUCLEOTIDE SEQUENCE [LARGE SCALE GENOMIC DNA]</scope>
    <source>
        <strain evidence="3">ATCC 50983 / TXsc</strain>
    </source>
</reference>
<sequence length="122" mass="13635">MPLLFLVGLSSGIAWRFAPCEIEYLNPICQQMDAKLRKLKTTEEILTAIITHRGVMFVQNLVTAVEVLFRVLVNDLTKDPRYKLLLRDIGEYAENLDTRAIADVLGSLQSLGHRQFGSSAGS</sequence>
<dbReference type="Proteomes" id="UP000007800">
    <property type="component" value="Unassembled WGS sequence"/>
</dbReference>
<keyword evidence="1" id="KW-0732">Signal</keyword>
<feature type="chain" id="PRO_5002955368" description="MIF4G domain-containing protein" evidence="1">
    <location>
        <begin position="21"/>
        <end position="122"/>
    </location>
</feature>
<accession>C5M184</accession>
<dbReference type="InParanoid" id="C5M184"/>
<keyword evidence="3" id="KW-1185">Reference proteome</keyword>
<dbReference type="AlphaFoldDB" id="C5M184"/>
<dbReference type="RefSeq" id="XP_002764597.1">
    <property type="nucleotide sequence ID" value="XM_002764551.1"/>
</dbReference>
<dbReference type="OrthoDB" id="411182at2759"/>
<protein>
    <recommendedName>
        <fullName evidence="4">MIF4G domain-containing protein</fullName>
    </recommendedName>
</protein>